<evidence type="ECO:0000313" key="10">
    <source>
        <dbReference type="EMBL" id="SHG59996.1"/>
    </source>
</evidence>
<dbReference type="SUPFAM" id="SSF53448">
    <property type="entry name" value="Nucleotide-diphospho-sugar transferases"/>
    <property type="match status" value="1"/>
</dbReference>
<proteinExistence type="predicted"/>
<organism evidence="10 11">
    <name type="scientific">Bradyrhizobium erythrophlei</name>
    <dbReference type="NCBI Taxonomy" id="1437360"/>
    <lineage>
        <taxon>Bacteria</taxon>
        <taxon>Pseudomonadati</taxon>
        <taxon>Pseudomonadota</taxon>
        <taxon>Alphaproteobacteria</taxon>
        <taxon>Hyphomicrobiales</taxon>
        <taxon>Nitrobacteraceae</taxon>
        <taxon>Bradyrhizobium</taxon>
    </lineage>
</organism>
<sequence length="501" mass="55903">MMKAAREDYKRLLKERLGGLQPYPSDHFSGTGILICAGGPSFFTNAYVLVHLLRVTHGCTLPIEVWHFGRGEMSARMKLLLHDLGADTVDAEAVLTSLPARVQNGWQLKAYALMWCRFEHVLMLDADQVPLGDPAELFKWDDYRRTGAVLWPDCGDILETNPIWDACDLKSRTCPAVESGQLLIHKARHWRGLQIALHLNEHSAYYYQLLYGDKDTFLLGLLLTESAYALVPHRPFSDVPFCLFQRNMAGEVLFQHRTGAKWRYADPQVKLPKAELEEDCLAALATLRAQWNGLVFTPPLRSLRAREAEAGLAAARLFHLRRPGEEPARLELLPESEIGAGRAAATMNWHCEETGSAIELVISDAFCPFWRLRQESNGWSGRAAKGDGEVYLTEERTPPAPTNDNVRSLTEEILSAAGFPNPVWMRRRVEISAALGLVAALEPGIGDALAAISGRCGFVEKQVLDAIASELRREPRNADLRADRANWPMPGRYTVAADLDN</sequence>
<keyword evidence="10" id="KW-0328">Glycosyltransferase</keyword>
<evidence type="ECO:0000256" key="8">
    <source>
        <dbReference type="ARBA" id="ARBA00023136"/>
    </source>
</evidence>
<dbReference type="GO" id="GO:0016020">
    <property type="term" value="C:membrane"/>
    <property type="evidence" value="ECO:0007669"/>
    <property type="project" value="UniProtKB-SubCell"/>
</dbReference>
<evidence type="ECO:0000256" key="2">
    <source>
        <dbReference type="ARBA" id="ARBA00004606"/>
    </source>
</evidence>
<dbReference type="AlphaFoldDB" id="A0A1M5L4T3"/>
<accession>A0A1M5L4T3</accession>
<dbReference type="InterPro" id="IPR022751">
    <property type="entry name" value="Alpha_mannosyltransferase"/>
</dbReference>
<dbReference type="GO" id="GO:0000026">
    <property type="term" value="F:alpha-1,2-mannosyltransferase activity"/>
    <property type="evidence" value="ECO:0007669"/>
    <property type="project" value="TreeGrafter"/>
</dbReference>
<evidence type="ECO:0000256" key="3">
    <source>
        <dbReference type="ARBA" id="ARBA00022679"/>
    </source>
</evidence>
<dbReference type="Pfam" id="PF11051">
    <property type="entry name" value="Mannosyl_trans3"/>
    <property type="match status" value="2"/>
</dbReference>
<evidence type="ECO:0000256" key="4">
    <source>
        <dbReference type="ARBA" id="ARBA00022692"/>
    </source>
</evidence>
<evidence type="ECO:0000256" key="9">
    <source>
        <dbReference type="ARBA" id="ARBA00037847"/>
    </source>
</evidence>
<name>A0A1M5L4T3_9BRAD</name>
<keyword evidence="6" id="KW-1133">Transmembrane helix</keyword>
<gene>
    <name evidence="10" type="ORF">SAMN05443248_2098</name>
</gene>
<evidence type="ECO:0000256" key="1">
    <source>
        <dbReference type="ARBA" id="ARBA00004394"/>
    </source>
</evidence>
<dbReference type="GO" id="GO:0046354">
    <property type="term" value="P:mannan biosynthetic process"/>
    <property type="evidence" value="ECO:0007669"/>
    <property type="project" value="TreeGrafter"/>
</dbReference>
<evidence type="ECO:0000256" key="7">
    <source>
        <dbReference type="ARBA" id="ARBA00023034"/>
    </source>
</evidence>
<protein>
    <submittedName>
        <fullName evidence="10">Mannosyltransferase putative</fullName>
    </submittedName>
</protein>
<dbReference type="InterPro" id="IPR029044">
    <property type="entry name" value="Nucleotide-diphossugar_trans"/>
</dbReference>
<reference evidence="10 11" key="1">
    <citation type="submission" date="2016-11" db="EMBL/GenBank/DDBJ databases">
        <authorList>
            <person name="Jaros S."/>
            <person name="Januszkiewicz K."/>
            <person name="Wedrychowicz H."/>
        </authorList>
    </citation>
    <scope>NUCLEOTIDE SEQUENCE [LARGE SCALE GENOMIC DNA]</scope>
    <source>
        <strain evidence="10 11">GAS138</strain>
    </source>
</reference>
<keyword evidence="8" id="KW-0472">Membrane</keyword>
<keyword evidence="5" id="KW-0735">Signal-anchor</keyword>
<dbReference type="PANTHER" id="PTHR31646">
    <property type="entry name" value="ALPHA-1,2-MANNOSYLTRANSFERASE MNN2"/>
    <property type="match status" value="1"/>
</dbReference>
<dbReference type="OrthoDB" id="650311at2"/>
<dbReference type="EMBL" id="LT670817">
    <property type="protein sequence ID" value="SHG59996.1"/>
    <property type="molecule type" value="Genomic_DNA"/>
</dbReference>
<keyword evidence="7" id="KW-0333">Golgi apparatus</keyword>
<dbReference type="Proteomes" id="UP000189796">
    <property type="component" value="Chromosome I"/>
</dbReference>
<keyword evidence="3 10" id="KW-0808">Transferase</keyword>
<evidence type="ECO:0000313" key="11">
    <source>
        <dbReference type="Proteomes" id="UP000189796"/>
    </source>
</evidence>
<evidence type="ECO:0000256" key="5">
    <source>
        <dbReference type="ARBA" id="ARBA00022968"/>
    </source>
</evidence>
<comment type="subcellular location">
    <subcellularLocation>
        <location evidence="9">Endomembrane system</location>
        <topology evidence="9">Single-pass membrane protein</topology>
    </subcellularLocation>
    <subcellularLocation>
        <location evidence="1">Golgi apparatus membrane</location>
    </subcellularLocation>
    <subcellularLocation>
        <location evidence="2">Membrane</location>
        <topology evidence="2">Single-pass type II membrane protein</topology>
    </subcellularLocation>
</comment>
<dbReference type="PANTHER" id="PTHR31646:SF1">
    <property type="entry name" value="ALPHA-1,2-MANNOSYLTRANSFERASE MNN2"/>
    <property type="match status" value="1"/>
</dbReference>
<dbReference type="Gene3D" id="3.90.550.10">
    <property type="entry name" value="Spore Coat Polysaccharide Biosynthesis Protein SpsA, Chain A"/>
    <property type="match status" value="1"/>
</dbReference>
<evidence type="ECO:0000256" key="6">
    <source>
        <dbReference type="ARBA" id="ARBA00022989"/>
    </source>
</evidence>
<dbReference type="GO" id="GO:0012505">
    <property type="term" value="C:endomembrane system"/>
    <property type="evidence" value="ECO:0007669"/>
    <property type="project" value="UniProtKB-SubCell"/>
</dbReference>
<keyword evidence="4" id="KW-0812">Transmembrane</keyword>